<evidence type="ECO:0000313" key="8">
    <source>
        <dbReference type="Proteomes" id="UP000193711"/>
    </source>
</evidence>
<evidence type="ECO:0000256" key="5">
    <source>
        <dbReference type="SAM" id="MobiDB-lite"/>
    </source>
</evidence>
<dbReference type="PROSITE" id="PS51128">
    <property type="entry name" value="ZF_DKSA_2"/>
    <property type="match status" value="1"/>
</dbReference>
<feature type="zinc finger region" description="dksA C4-type" evidence="4">
    <location>
        <begin position="90"/>
        <end position="114"/>
    </location>
</feature>
<dbReference type="AlphaFoldDB" id="A0A1X7MWV8"/>
<evidence type="ECO:0000256" key="2">
    <source>
        <dbReference type="ARBA" id="ARBA00022771"/>
    </source>
</evidence>
<keyword evidence="2" id="KW-0863">Zinc-finger</keyword>
<sequence length="123" mass="13509">MDHDETRLLDELLAERQAQTRLEAARLDEALSELLLARGDGTADDEHDPEGTPLSAEWSRMAGVRDALALTERDLAAARQRLETGDYGACAHCGRPIGAARLEARPTAELCIDCARLAESRRR</sequence>
<keyword evidence="1" id="KW-0479">Metal-binding</keyword>
<dbReference type="SUPFAM" id="SSF57716">
    <property type="entry name" value="Glucocorticoid receptor-like (DNA-binding domain)"/>
    <property type="match status" value="1"/>
</dbReference>
<dbReference type="STRING" id="1891671.SAMN06295885_0290"/>
<dbReference type="PANTHER" id="PTHR33823">
    <property type="entry name" value="RNA POLYMERASE-BINDING TRANSCRIPTION FACTOR DKSA-RELATED"/>
    <property type="match status" value="1"/>
</dbReference>
<proteinExistence type="predicted"/>
<accession>A0A1X7MWV8</accession>
<dbReference type="EMBL" id="FXBM01000001">
    <property type="protein sequence ID" value="SMH29331.1"/>
    <property type="molecule type" value="Genomic_DNA"/>
</dbReference>
<dbReference type="GO" id="GO:0008270">
    <property type="term" value="F:zinc ion binding"/>
    <property type="evidence" value="ECO:0007669"/>
    <property type="project" value="UniProtKB-KW"/>
</dbReference>
<evidence type="ECO:0000256" key="4">
    <source>
        <dbReference type="PROSITE-ProRule" id="PRU00510"/>
    </source>
</evidence>
<evidence type="ECO:0000256" key="1">
    <source>
        <dbReference type="ARBA" id="ARBA00022723"/>
    </source>
</evidence>
<name>A0A1X7MWV8_9MICO</name>
<keyword evidence="3" id="KW-0862">Zinc</keyword>
<evidence type="ECO:0000256" key="3">
    <source>
        <dbReference type="ARBA" id="ARBA00022833"/>
    </source>
</evidence>
<gene>
    <name evidence="7" type="ORF">SAMN06295885_0290</name>
</gene>
<evidence type="ECO:0000259" key="6">
    <source>
        <dbReference type="Pfam" id="PF01258"/>
    </source>
</evidence>
<dbReference type="Pfam" id="PF01258">
    <property type="entry name" value="zf-dskA_traR"/>
    <property type="match status" value="1"/>
</dbReference>
<dbReference type="PANTHER" id="PTHR33823:SF2">
    <property type="entry name" value="RNA POLYMERASE-BINDING TRANSCRIPTION FACTOR DKSA"/>
    <property type="match status" value="1"/>
</dbReference>
<dbReference type="OrthoDB" id="1121111at2"/>
<keyword evidence="8" id="KW-1185">Reference proteome</keyword>
<feature type="region of interest" description="Disordered" evidence="5">
    <location>
        <begin position="39"/>
        <end position="58"/>
    </location>
</feature>
<dbReference type="RefSeq" id="WP_085474834.1">
    <property type="nucleotide sequence ID" value="NZ_FXBM01000001.1"/>
</dbReference>
<protein>
    <submittedName>
        <fullName evidence="7">Transcriptional regulator, TraR/DksA family</fullName>
    </submittedName>
</protein>
<reference evidence="8" key="1">
    <citation type="submission" date="2017-04" db="EMBL/GenBank/DDBJ databases">
        <authorList>
            <person name="Varghese N."/>
            <person name="Submissions S."/>
        </authorList>
    </citation>
    <scope>NUCLEOTIDE SEQUENCE [LARGE SCALE GENOMIC DNA]</scope>
    <source>
        <strain evidence="8">VKM Ac-2121</strain>
    </source>
</reference>
<dbReference type="InterPro" id="IPR000962">
    <property type="entry name" value="Znf_DskA_TraR"/>
</dbReference>
<organism evidence="7 8">
    <name type="scientific">Rathayibacter oskolensis</name>
    <dbReference type="NCBI Taxonomy" id="1891671"/>
    <lineage>
        <taxon>Bacteria</taxon>
        <taxon>Bacillati</taxon>
        <taxon>Actinomycetota</taxon>
        <taxon>Actinomycetes</taxon>
        <taxon>Micrococcales</taxon>
        <taxon>Microbacteriaceae</taxon>
        <taxon>Rathayibacter</taxon>
    </lineage>
</organism>
<dbReference type="Gene3D" id="1.20.120.910">
    <property type="entry name" value="DksA, coiled-coil domain"/>
    <property type="match status" value="1"/>
</dbReference>
<evidence type="ECO:0000313" key="7">
    <source>
        <dbReference type="EMBL" id="SMH29331.1"/>
    </source>
</evidence>
<dbReference type="Proteomes" id="UP000193711">
    <property type="component" value="Unassembled WGS sequence"/>
</dbReference>
<feature type="domain" description="Zinc finger DksA/TraR C4-type" evidence="6">
    <location>
        <begin position="85"/>
        <end position="119"/>
    </location>
</feature>